<protein>
    <recommendedName>
        <fullName evidence="4">PBS lyase</fullName>
    </recommendedName>
</protein>
<evidence type="ECO:0000313" key="2">
    <source>
        <dbReference type="EMBL" id="MEE6308344.1"/>
    </source>
</evidence>
<reference evidence="2 3" key="1">
    <citation type="submission" date="2024-01" db="EMBL/GenBank/DDBJ databases">
        <title>Genome insights into Plantactinospora veratri sp. nov.</title>
        <authorList>
            <person name="Wang L."/>
        </authorList>
    </citation>
    <scope>NUCLEOTIDE SEQUENCE [LARGE SCALE GENOMIC DNA]</scope>
    <source>
        <strain evidence="2 3">NEAU-FHS4</strain>
    </source>
</reference>
<dbReference type="EMBL" id="JAZGQL010000010">
    <property type="protein sequence ID" value="MEE6308344.1"/>
    <property type="molecule type" value="Genomic_DNA"/>
</dbReference>
<evidence type="ECO:0000313" key="3">
    <source>
        <dbReference type="Proteomes" id="UP001339911"/>
    </source>
</evidence>
<dbReference type="Proteomes" id="UP001339911">
    <property type="component" value="Unassembled WGS sequence"/>
</dbReference>
<proteinExistence type="predicted"/>
<gene>
    <name evidence="2" type="ORF">V1634_16060</name>
</gene>
<name>A0ABU7SEG5_9ACTN</name>
<evidence type="ECO:0000256" key="1">
    <source>
        <dbReference type="SAM" id="MobiDB-lite"/>
    </source>
</evidence>
<accession>A0ABU7SEG5</accession>
<feature type="region of interest" description="Disordered" evidence="1">
    <location>
        <begin position="923"/>
        <end position="960"/>
    </location>
</feature>
<sequence>MSTTPTEQLLGELDSLPYPRRLRRLAPAVRTMAGDGTLVDVLAQLRGGDRYQRHLALTMALIGRDEAGAAAALADADPTIRAIALRAALRADWLDAGDLVALVADSSAQDRRLVCRTLARSARSDRAEALLDVVRSRYGDAEAARLLPGCGAETVRRLLPELDHAIDNWSGLLRRHREIVLDYAEQVLAGLDAPARERWWMRRGHHVLRCADRAPGRILDLLDRYAPTRWLPGDLSGYGVLAAADPTRVLRLLTDPARAGWLRHTRLPTALLDRLGRRDPAELVLLAERLRDDDAGFAQLLAALPPRHRGTLYDAATAQLDRANLLLPDQVLTVLPHAWRHREARRILALPRIAEDEAQTLRYTAYLPWPEAEPALSAALRRAGADDRAAGYELLLAAAARSADPTAVADAVDRLLRLRNEQDPVRSRALLALAAMPRLLTAASPATLDRIARDTTEARDASGASRGALSQLAVAVLRHHPDRSALVRWSMRTFERLFDDRRLPWLGQLDTGLRRGQEHDFFAIVRPWLDRAIERGSHQPVAAVARMLGRRARHVPDLQRLLRRAIDPAVVSNEFREAVRLWLDDPATRSERVAEVLRVDPSTVRINEVWQILAASRTDLLDLVLPGPVPAGKFLSAGTRWTPPSARYAGRWLPRQQRALVKLLEQVAADAGTPVQTRAQAIAAAAQVPEHGLPFVTRWVDSPNVNLAETALGVLPWTDRPAEALPILLGHADGDRARVATYAAGRAARFVAPSLLPGVLGEIATGRGKVTSRKEALRLLVRFGGPESMRPLWEAWRQQGQHRDVRAAVVSAARLRLDQPVCWQIVEQAADGSREDLRAVLAQQAEATAVIHRRRYAELVVRACGHPDRTVARAAWAVLPDWAPWAGDLVPVVVAAVSDLHSEQIWPTVVATVGRLLDVPTAAGPADPDVRPLDPPTAEGTAHPGAGPVDPPTADGTAHPGPLVAALAALVRLDGADTDPGGPAVDRPARRRIEELVATAVDWAATAGPERDRQPVVAAARLLAAEPEFLPAAGRLFAQLVRLETAVPDELVADLAALAGLLADRPVLADRLATRLGDRVATGTGVPSGAVLLDAGIQLADRTDLAGALFALALARAGGRYGWSRPWRELLHRLRRHPVPDVRSAALDVAMA</sequence>
<comment type="caution">
    <text evidence="2">The sequence shown here is derived from an EMBL/GenBank/DDBJ whole genome shotgun (WGS) entry which is preliminary data.</text>
</comment>
<evidence type="ECO:0008006" key="4">
    <source>
        <dbReference type="Google" id="ProtNLM"/>
    </source>
</evidence>
<keyword evidence="3" id="KW-1185">Reference proteome</keyword>
<organism evidence="2 3">
    <name type="scientific">Plantactinospora veratri</name>
    <dbReference type="NCBI Taxonomy" id="1436122"/>
    <lineage>
        <taxon>Bacteria</taxon>
        <taxon>Bacillati</taxon>
        <taxon>Actinomycetota</taxon>
        <taxon>Actinomycetes</taxon>
        <taxon>Micromonosporales</taxon>
        <taxon>Micromonosporaceae</taxon>
        <taxon>Plantactinospora</taxon>
    </lineage>
</organism>
<dbReference type="RefSeq" id="WP_331208632.1">
    <property type="nucleotide sequence ID" value="NZ_JAZGQL010000010.1"/>
</dbReference>